<dbReference type="AlphaFoldDB" id="A0A7Z1AZQ8"/>
<proteinExistence type="predicted"/>
<evidence type="ECO:0000313" key="4">
    <source>
        <dbReference type="Proteomes" id="UP000185696"/>
    </source>
</evidence>
<feature type="region of interest" description="Disordered" evidence="1">
    <location>
        <begin position="1"/>
        <end position="39"/>
    </location>
</feature>
<evidence type="ECO:0008006" key="5">
    <source>
        <dbReference type="Google" id="ProtNLM"/>
    </source>
</evidence>
<keyword evidence="4" id="KW-1185">Reference proteome</keyword>
<organism evidence="3 4">
    <name type="scientific">Actinophytocola xinjiangensis</name>
    <dbReference type="NCBI Taxonomy" id="485602"/>
    <lineage>
        <taxon>Bacteria</taxon>
        <taxon>Bacillati</taxon>
        <taxon>Actinomycetota</taxon>
        <taxon>Actinomycetes</taxon>
        <taxon>Pseudonocardiales</taxon>
        <taxon>Pseudonocardiaceae</taxon>
    </lineage>
</organism>
<evidence type="ECO:0000313" key="3">
    <source>
        <dbReference type="EMBL" id="OLF13779.1"/>
    </source>
</evidence>
<dbReference type="OrthoDB" id="3694409at2"/>
<feature type="transmembrane region" description="Helical" evidence="2">
    <location>
        <begin position="47"/>
        <end position="69"/>
    </location>
</feature>
<dbReference type="RefSeq" id="WP_075130728.1">
    <property type="nucleotide sequence ID" value="NZ_MSIF01000001.1"/>
</dbReference>
<feature type="region of interest" description="Disordered" evidence="1">
    <location>
        <begin position="76"/>
        <end position="116"/>
    </location>
</feature>
<dbReference type="Proteomes" id="UP000185696">
    <property type="component" value="Unassembled WGS sequence"/>
</dbReference>
<evidence type="ECO:0000256" key="2">
    <source>
        <dbReference type="SAM" id="Phobius"/>
    </source>
</evidence>
<reference evidence="3 4" key="1">
    <citation type="submission" date="2016-12" db="EMBL/GenBank/DDBJ databases">
        <title>The draft genome sequence of Actinophytocola xinjiangensis.</title>
        <authorList>
            <person name="Wang W."/>
            <person name="Yuan L."/>
        </authorList>
    </citation>
    <scope>NUCLEOTIDE SEQUENCE [LARGE SCALE GENOMIC DNA]</scope>
    <source>
        <strain evidence="3 4">CGMCC 4.4663</strain>
    </source>
</reference>
<feature type="compositionally biased region" description="Pro residues" evidence="1">
    <location>
        <begin position="28"/>
        <end position="39"/>
    </location>
</feature>
<protein>
    <recommendedName>
        <fullName evidence="5">Metalloprotease</fullName>
    </recommendedName>
</protein>
<name>A0A7Z1AZQ8_9PSEU</name>
<gene>
    <name evidence="3" type="ORF">BLA60_00850</name>
</gene>
<evidence type="ECO:0000256" key="1">
    <source>
        <dbReference type="SAM" id="MobiDB-lite"/>
    </source>
</evidence>
<sequence>MTTPDPPQGGDEPTGPSPIEDFFQEPLPAAPPPPGPPVPVRAPRRPAYYVGLTVAVMLVIGLIAGLAVLATAPPVTRVAGTPSAPDVVEPPTGTESAPAEATTTAPPATGEDPYAELATHPLSTGTATMPDQTCALPRFDPADAAQASFYQAVAVCADTAFGALLSANDLSPVPVEAVTVYTGPVETPCGTVEPTSPATQCAGTVYMTPAHLRDTEGNDRYPGRYVGVFLREYAKALLETGGLGPLYEKVDGDIAGRIADQATCLAGIASGAMDGRGAVDDNITGEIRARLSEVDATEDAATWLAKGSDTRQLAACNTWV</sequence>
<comment type="caution">
    <text evidence="3">The sequence shown here is derived from an EMBL/GenBank/DDBJ whole genome shotgun (WGS) entry which is preliminary data.</text>
</comment>
<accession>A0A7Z1AZQ8</accession>
<keyword evidence="2" id="KW-0472">Membrane</keyword>
<feature type="compositionally biased region" description="Low complexity" evidence="1">
    <location>
        <begin position="89"/>
        <end position="111"/>
    </location>
</feature>
<keyword evidence="2" id="KW-0812">Transmembrane</keyword>
<keyword evidence="2" id="KW-1133">Transmembrane helix</keyword>
<dbReference type="EMBL" id="MSIF01000001">
    <property type="protein sequence ID" value="OLF13779.1"/>
    <property type="molecule type" value="Genomic_DNA"/>
</dbReference>